<evidence type="ECO:0000313" key="1">
    <source>
        <dbReference type="EMBL" id="OAD67265.1"/>
    </source>
</evidence>
<dbReference type="InParanoid" id="A0A162WI05"/>
<evidence type="ECO:0000313" key="2">
    <source>
        <dbReference type="Proteomes" id="UP000077315"/>
    </source>
</evidence>
<organism evidence="1 2">
    <name type="scientific">Phycomyces blakesleeanus (strain ATCC 8743b / DSM 1359 / FGSC 10004 / NBRC 33097 / NRRL 1555)</name>
    <dbReference type="NCBI Taxonomy" id="763407"/>
    <lineage>
        <taxon>Eukaryota</taxon>
        <taxon>Fungi</taxon>
        <taxon>Fungi incertae sedis</taxon>
        <taxon>Mucoromycota</taxon>
        <taxon>Mucoromycotina</taxon>
        <taxon>Mucoromycetes</taxon>
        <taxon>Mucorales</taxon>
        <taxon>Phycomycetaceae</taxon>
        <taxon>Phycomyces</taxon>
    </lineage>
</organism>
<protein>
    <recommendedName>
        <fullName evidence="3">Homeodomain-like DNA binding domain-containing transcription factor</fullName>
    </recommendedName>
</protein>
<dbReference type="EMBL" id="KV441024">
    <property type="protein sequence ID" value="OAD67265.1"/>
    <property type="molecule type" value="Genomic_DNA"/>
</dbReference>
<dbReference type="Proteomes" id="UP000077315">
    <property type="component" value="Unassembled WGS sequence"/>
</dbReference>
<sequence>MNNTESQVISLLQAMHSEIISLKAEQDTIKLEVNSTREELNLNIDYLQNQLDNKGFSEQETVPSATDIPCNSLICVPILNTRDITLKHVFKMMSEDLGIEVNNEEKATLQVFTKINCDELAVYSLVKDLDSCPSWGPIPVMIRKQMCAKYATLMKDAGIDLIRCHKNWASASRISHLWRDHYRRLQSCK</sequence>
<accession>A0A162WI05</accession>
<keyword evidence="2" id="KW-1185">Reference proteome</keyword>
<reference evidence="2" key="1">
    <citation type="submission" date="2015-06" db="EMBL/GenBank/DDBJ databases">
        <title>Expansion of signal transduction pathways in fungi by whole-genome duplication.</title>
        <authorList>
            <consortium name="DOE Joint Genome Institute"/>
            <person name="Corrochano L.M."/>
            <person name="Kuo A."/>
            <person name="Marcet-Houben M."/>
            <person name="Polaino S."/>
            <person name="Salamov A."/>
            <person name="Villalobos J.M."/>
            <person name="Alvarez M.I."/>
            <person name="Avalos J."/>
            <person name="Benito E.P."/>
            <person name="Benoit I."/>
            <person name="Burger G."/>
            <person name="Camino L.P."/>
            <person name="Canovas D."/>
            <person name="Cerda-Olmedo E."/>
            <person name="Cheng J.-F."/>
            <person name="Dominguez A."/>
            <person name="Elias M."/>
            <person name="Eslava A.P."/>
            <person name="Glaser F."/>
            <person name="Grimwood J."/>
            <person name="Gutierrez G."/>
            <person name="Heitman J."/>
            <person name="Henrissat B."/>
            <person name="Iturriaga E.A."/>
            <person name="Lang B.F."/>
            <person name="Lavin J.L."/>
            <person name="Lee S."/>
            <person name="Li W."/>
            <person name="Lindquist E."/>
            <person name="Lopez-Garcia S."/>
            <person name="Luque E.M."/>
            <person name="Marcos A.T."/>
            <person name="Martin J."/>
            <person name="McCluskey K."/>
            <person name="Medina H.R."/>
            <person name="Miralles-Duran A."/>
            <person name="Miyazaki A."/>
            <person name="Munoz-Torres E."/>
            <person name="Oguiza J.A."/>
            <person name="Ohm R."/>
            <person name="Olmedo M."/>
            <person name="Orejas M."/>
            <person name="Ortiz-Castellanos L."/>
            <person name="Pisabarro A.G."/>
            <person name="Rodriguez-Romero J."/>
            <person name="Ruiz-Herrera J."/>
            <person name="Ruiz-Vazquez R."/>
            <person name="Sanz C."/>
            <person name="Schackwitz W."/>
            <person name="Schmutz J."/>
            <person name="Shahriari M."/>
            <person name="Shelest E."/>
            <person name="Silva-Franco F."/>
            <person name="Soanes D."/>
            <person name="Syed K."/>
            <person name="Tagua V.G."/>
            <person name="Talbot N.J."/>
            <person name="Thon M."/>
            <person name="De vries R.P."/>
            <person name="Wiebenga A."/>
            <person name="Yadav J.S."/>
            <person name="Braun E.L."/>
            <person name="Baker S."/>
            <person name="Garre V."/>
            <person name="Horwitz B."/>
            <person name="Torres-Martinez S."/>
            <person name="Idnurm A."/>
            <person name="Herrera-Estrella A."/>
            <person name="Gabaldon T."/>
            <person name="Grigoriev I.V."/>
        </authorList>
    </citation>
    <scope>NUCLEOTIDE SEQUENCE [LARGE SCALE GENOMIC DNA]</scope>
    <source>
        <strain evidence="2">NRRL 1555(-)</strain>
    </source>
</reference>
<dbReference type="GeneID" id="28998130"/>
<gene>
    <name evidence="1" type="ORF">PHYBLDRAFT_174303</name>
</gene>
<dbReference type="VEuPathDB" id="FungiDB:PHYBLDRAFT_174303"/>
<name>A0A162WI05_PHYB8</name>
<proteinExistence type="predicted"/>
<evidence type="ECO:0008006" key="3">
    <source>
        <dbReference type="Google" id="ProtNLM"/>
    </source>
</evidence>
<dbReference type="AlphaFoldDB" id="A0A162WI05"/>
<dbReference type="RefSeq" id="XP_018285305.1">
    <property type="nucleotide sequence ID" value="XM_018437224.1"/>
</dbReference>